<feature type="region of interest" description="Disordered" evidence="1">
    <location>
        <begin position="233"/>
        <end position="277"/>
    </location>
</feature>
<evidence type="ECO:0000313" key="3">
    <source>
        <dbReference type="EMBL" id="PZC76561.1"/>
    </source>
</evidence>
<evidence type="ECO:0000256" key="1">
    <source>
        <dbReference type="SAM" id="MobiDB-lite"/>
    </source>
</evidence>
<evidence type="ECO:0000256" key="2">
    <source>
        <dbReference type="SAM" id="SignalP"/>
    </source>
</evidence>
<sequence>MWYIILYYIVILKLPVSANKISYRSLVDMSNIYRTNMMRPVAMRYPSQPGLVPRQQNRKPLCGPVPVPGVSCEQPTTCVNNNGQGALHGNQQRVCYTIPRWPDPRYQITQASQIQRYPQTIANPKLRQMMTGGMVSPGRPAAAMVTIRTGTPQPPRGPLMRTPQGWTPQRMVQKQHRNQPPQNATMKAHLIMNQQPPLRVDQFVTGYNGAQSSYYYPRVDYPYFQNQQFIQFQQGGAGGPAGESTSTAPPSTPPPETTTSTMPPYPGGVKPDSDENSGSFLLCGNKAKCNKYVWTTKKKSPTKKKKEEELVLW</sequence>
<evidence type="ECO:0000313" key="4">
    <source>
        <dbReference type="Proteomes" id="UP000249218"/>
    </source>
</evidence>
<feature type="signal peptide" evidence="2">
    <location>
        <begin position="1"/>
        <end position="18"/>
    </location>
</feature>
<dbReference type="Proteomes" id="UP000249218">
    <property type="component" value="Unassembled WGS sequence"/>
</dbReference>
<protein>
    <submittedName>
        <fullName evidence="3">Uncharacterized protein</fullName>
    </submittedName>
</protein>
<reference evidence="3 4" key="1">
    <citation type="journal article" date="2017" name="BMC Biol.">
        <title>Genomic innovations, transcriptional plasticity and gene loss underlying the evolution and divergence of two highly polyphagous and invasive Helicoverpa pest species.</title>
        <authorList>
            <person name="Pearce S.L."/>
            <person name="Clarke D.F."/>
            <person name="East P.D."/>
            <person name="Elfekih S."/>
            <person name="Gordon K.H."/>
            <person name="Jermiin L.S."/>
            <person name="McGaughran A."/>
            <person name="Oakeshott J.G."/>
            <person name="Papanikolaou A."/>
            <person name="Perera O.P."/>
            <person name="Rane R.V."/>
            <person name="Richards S."/>
            <person name="Tay W.T."/>
            <person name="Walsh T.K."/>
            <person name="Anderson A."/>
            <person name="Anderson C.J."/>
            <person name="Asgari S."/>
            <person name="Board P.G."/>
            <person name="Bretschneider A."/>
            <person name="Campbell P.M."/>
            <person name="Chertemps T."/>
            <person name="Christeller J.T."/>
            <person name="Coppin C.W."/>
            <person name="Downes S.J."/>
            <person name="Duan G."/>
            <person name="Farnsworth C.A."/>
            <person name="Good R.T."/>
            <person name="Han L.B."/>
            <person name="Han Y.C."/>
            <person name="Hatje K."/>
            <person name="Horne I."/>
            <person name="Huang Y.P."/>
            <person name="Hughes D.S."/>
            <person name="Jacquin-Joly E."/>
            <person name="James W."/>
            <person name="Jhangiani S."/>
            <person name="Kollmar M."/>
            <person name="Kuwar S.S."/>
            <person name="Li S."/>
            <person name="Liu N.Y."/>
            <person name="Maibeche M.T."/>
            <person name="Miller J.R."/>
            <person name="Montagne N."/>
            <person name="Perry T."/>
            <person name="Qu J."/>
            <person name="Song S.V."/>
            <person name="Sutton G.G."/>
            <person name="Vogel H."/>
            <person name="Walenz B.P."/>
            <person name="Xu W."/>
            <person name="Zhang H.J."/>
            <person name="Zou Z."/>
            <person name="Batterham P."/>
            <person name="Edwards O.R."/>
            <person name="Feyereisen R."/>
            <person name="Gibbs R.A."/>
            <person name="Heckel D.G."/>
            <person name="McGrath A."/>
            <person name="Robin C."/>
            <person name="Scherer S.E."/>
            <person name="Worley K.C."/>
            <person name="Wu Y.D."/>
        </authorList>
    </citation>
    <scope>NUCLEOTIDE SEQUENCE [LARGE SCALE GENOMIC DNA]</scope>
    <source>
        <strain evidence="3">Harm_GR_Male_#8</strain>
        <tissue evidence="3">Whole organism</tissue>
    </source>
</reference>
<keyword evidence="4" id="KW-1185">Reference proteome</keyword>
<keyword evidence="2" id="KW-0732">Signal</keyword>
<proteinExistence type="predicted"/>
<accession>A0A2W1BQH6</accession>
<name>A0A2W1BQH6_HELAM</name>
<dbReference type="AlphaFoldDB" id="A0A2W1BQH6"/>
<organism evidence="3 4">
    <name type="scientific">Helicoverpa armigera</name>
    <name type="common">Cotton bollworm</name>
    <name type="synonym">Heliothis armigera</name>
    <dbReference type="NCBI Taxonomy" id="29058"/>
    <lineage>
        <taxon>Eukaryota</taxon>
        <taxon>Metazoa</taxon>
        <taxon>Ecdysozoa</taxon>
        <taxon>Arthropoda</taxon>
        <taxon>Hexapoda</taxon>
        <taxon>Insecta</taxon>
        <taxon>Pterygota</taxon>
        <taxon>Neoptera</taxon>
        <taxon>Endopterygota</taxon>
        <taxon>Lepidoptera</taxon>
        <taxon>Glossata</taxon>
        <taxon>Ditrysia</taxon>
        <taxon>Noctuoidea</taxon>
        <taxon>Noctuidae</taxon>
        <taxon>Heliothinae</taxon>
        <taxon>Helicoverpa</taxon>
    </lineage>
</organism>
<gene>
    <name evidence="3" type="primary">HaOG204460</name>
    <name evidence="3" type="ORF">B5X24_HaOG204460</name>
</gene>
<dbReference type="EMBL" id="KZ149953">
    <property type="protein sequence ID" value="PZC76561.1"/>
    <property type="molecule type" value="Genomic_DNA"/>
</dbReference>
<feature type="chain" id="PRO_5016010961" evidence="2">
    <location>
        <begin position="19"/>
        <end position="313"/>
    </location>
</feature>